<feature type="transmembrane region" description="Helical" evidence="1">
    <location>
        <begin position="261"/>
        <end position="279"/>
    </location>
</feature>
<comment type="caution">
    <text evidence="2">The sequence shown here is derived from an EMBL/GenBank/DDBJ whole genome shotgun (WGS) entry which is preliminary data.</text>
</comment>
<feature type="transmembrane region" description="Helical" evidence="1">
    <location>
        <begin position="345"/>
        <end position="364"/>
    </location>
</feature>
<protein>
    <submittedName>
        <fullName evidence="2">AcrB/AcrD/AcrF family protein</fullName>
    </submittedName>
</protein>
<dbReference type="EMBL" id="JAINVV010000010">
    <property type="protein sequence ID" value="MBY8824827.1"/>
    <property type="molecule type" value="Genomic_DNA"/>
</dbReference>
<organism evidence="2 3">
    <name type="scientific">Sphingomonas colocasiae</name>
    <dbReference type="NCBI Taxonomy" id="1848973"/>
    <lineage>
        <taxon>Bacteria</taxon>
        <taxon>Pseudomonadati</taxon>
        <taxon>Pseudomonadota</taxon>
        <taxon>Alphaproteobacteria</taxon>
        <taxon>Sphingomonadales</taxon>
        <taxon>Sphingomonadaceae</taxon>
        <taxon>Sphingomonas</taxon>
    </lineage>
</organism>
<dbReference type="RefSeq" id="WP_222991939.1">
    <property type="nucleotide sequence ID" value="NZ_JAINVV010000010.1"/>
</dbReference>
<feature type="transmembrane region" description="Helical" evidence="1">
    <location>
        <begin position="18"/>
        <end position="36"/>
    </location>
</feature>
<keyword evidence="1" id="KW-0812">Transmembrane</keyword>
<keyword evidence="1" id="KW-0472">Membrane</keyword>
<proteinExistence type="predicted"/>
<keyword evidence="3" id="KW-1185">Reference proteome</keyword>
<feature type="transmembrane region" description="Helical" evidence="1">
    <location>
        <begin position="230"/>
        <end position="249"/>
    </location>
</feature>
<feature type="transmembrane region" description="Helical" evidence="1">
    <location>
        <begin position="376"/>
        <end position="394"/>
    </location>
</feature>
<keyword evidence="1" id="KW-1133">Transmembrane helix</keyword>
<evidence type="ECO:0000313" key="3">
    <source>
        <dbReference type="Proteomes" id="UP000706039"/>
    </source>
</evidence>
<dbReference type="Proteomes" id="UP000706039">
    <property type="component" value="Unassembled WGS sequence"/>
</dbReference>
<accession>A0ABS7PU08</accession>
<name>A0ABS7PU08_9SPHN</name>
<feature type="transmembrane region" description="Helical" evidence="1">
    <location>
        <begin position="400"/>
        <end position="418"/>
    </location>
</feature>
<sequence>MTTNDPVRPGRRDDRWRLATLIIWLAFAIGLISWYWGRIHWFALGDTDDNMRMMEVRAWLNGQGWFDLRQYRLSPPGGFNIHWSRLVDLPIAAIILAVKPFFGTAIAERAAIAIAPVLPLYVVLISLGLVARRLIASWSFLLSAFVLLGAASTLGMFTPARIDHHGWQLAMVALIVAGLADPQARRGGATVGVASALSLVIGFEMMPYLALAGAAIVLRWVIDAGQARRLQTYGIALAGGCALGFAVFASNDNWRPVCDVLSPPWMSTMVLAGGLLFVLGRISLHGPVTRLSAAIVAAALLGGFMALAWPQCLGRPEGVSDELQRDWLDNIREARPITVQEWRTAAIMITLPAVGLIGSILALLNARHARDADRLAAWGSIALLSTCGLALLFFQIRAAAAAQLLAVPAATYLIWTIVPRLRASGNIVVRVVGVAALVLAGSGLLVPFLVRLVPKAPDKPVYAAVRKAGASCSTIPSMAPLNKVPRATVLTMVDLGPRLITLTHHDAIAGPYHRNGTQILDVHRAFNGDEAKARQIARKYGATLLLICPNFAEATVYRAKSPKGFYAKLERGIVPAWLEPVALPAKSPFKLWRIKP</sequence>
<gene>
    <name evidence="2" type="ORF">K7G82_21155</name>
</gene>
<feature type="transmembrane region" description="Helical" evidence="1">
    <location>
        <begin position="291"/>
        <end position="309"/>
    </location>
</feature>
<evidence type="ECO:0000313" key="2">
    <source>
        <dbReference type="EMBL" id="MBY8824827.1"/>
    </source>
</evidence>
<reference evidence="2 3" key="1">
    <citation type="submission" date="2021-08" db="EMBL/GenBank/DDBJ databases">
        <authorList>
            <person name="Tuo L."/>
        </authorList>
    </citation>
    <scope>NUCLEOTIDE SEQUENCE [LARGE SCALE GENOMIC DNA]</scope>
    <source>
        <strain evidence="2 3">JCM 31229</strain>
    </source>
</reference>
<feature type="transmembrane region" description="Helical" evidence="1">
    <location>
        <begin position="196"/>
        <end position="218"/>
    </location>
</feature>
<feature type="transmembrane region" description="Helical" evidence="1">
    <location>
        <begin position="135"/>
        <end position="154"/>
    </location>
</feature>
<feature type="transmembrane region" description="Helical" evidence="1">
    <location>
        <begin position="110"/>
        <end position="129"/>
    </location>
</feature>
<evidence type="ECO:0000256" key="1">
    <source>
        <dbReference type="SAM" id="Phobius"/>
    </source>
</evidence>
<feature type="transmembrane region" description="Helical" evidence="1">
    <location>
        <begin position="427"/>
        <end position="450"/>
    </location>
</feature>